<dbReference type="Gene3D" id="1.10.1220.10">
    <property type="entry name" value="Met repressor-like"/>
    <property type="match status" value="1"/>
</dbReference>
<accession>A0A2X2HVM7</accession>
<dbReference type="InterPro" id="IPR013321">
    <property type="entry name" value="Arc_rbn_hlx_hlx"/>
</dbReference>
<proteinExistence type="predicted"/>
<reference evidence="1 2" key="1">
    <citation type="submission" date="2018-06" db="EMBL/GenBank/DDBJ databases">
        <authorList>
            <consortium name="Pathogen Informatics"/>
            <person name="Doyle S."/>
        </authorList>
    </citation>
    <scope>NUCLEOTIDE SEQUENCE [LARGE SCALE GENOMIC DNA]</scope>
    <source>
        <strain evidence="1 2">NCTC11544</strain>
    </source>
</reference>
<dbReference type="RefSeq" id="WP_012146858.1">
    <property type="nucleotide sequence ID" value="NZ_CAMIRZ010000003.1"/>
</dbReference>
<evidence type="ECO:0000313" key="1">
    <source>
        <dbReference type="EMBL" id="SUI69876.1"/>
    </source>
</evidence>
<evidence type="ECO:0000313" key="2">
    <source>
        <dbReference type="Proteomes" id="UP000255529"/>
    </source>
</evidence>
<gene>
    <name evidence="1" type="ORF">NCTC11544_03076</name>
</gene>
<name>A0A2X2HVM7_9GAMM</name>
<dbReference type="GeneID" id="74952456"/>
<protein>
    <submittedName>
        <fullName evidence="1">Addiction module antitoxin, RelB/DinJ family</fullName>
    </submittedName>
</protein>
<dbReference type="EMBL" id="UGYN01000002">
    <property type="protein sequence ID" value="SUI69876.1"/>
    <property type="molecule type" value="Genomic_DNA"/>
</dbReference>
<sequence>MGEQAQIGVKVDKNLKDKVDEILRSLGIKPTTAINGLYHYILQHRELPFIINTQVNKPSRLLSNLFMDYLLLKNTLWDFYRTIERAEPLTENSLTLLKHVLLEFIANFRQIESALFPLNSEVRIDWKKVFGGAKRAFYLIETHIKFEDCQGHYFEESGIIKLSLALKMITDAETSL</sequence>
<organism evidence="1 2">
    <name type="scientific">Serratia quinivorans</name>
    <dbReference type="NCBI Taxonomy" id="137545"/>
    <lineage>
        <taxon>Bacteria</taxon>
        <taxon>Pseudomonadati</taxon>
        <taxon>Pseudomonadota</taxon>
        <taxon>Gammaproteobacteria</taxon>
        <taxon>Enterobacterales</taxon>
        <taxon>Yersiniaceae</taxon>
        <taxon>Serratia</taxon>
    </lineage>
</organism>
<dbReference type="Proteomes" id="UP000255529">
    <property type="component" value="Unassembled WGS sequence"/>
</dbReference>
<dbReference type="GO" id="GO:0043565">
    <property type="term" value="F:sequence-specific DNA binding"/>
    <property type="evidence" value="ECO:0007669"/>
    <property type="project" value="UniProtKB-ARBA"/>
</dbReference>
<dbReference type="AlphaFoldDB" id="A0A2X2HVM7"/>
<dbReference type="GO" id="GO:0006355">
    <property type="term" value="P:regulation of DNA-templated transcription"/>
    <property type="evidence" value="ECO:0007669"/>
    <property type="project" value="InterPro"/>
</dbReference>